<sequence length="117" mass="13827">MYLLLFTIIYCVVTQLMNMAYGPAMGIYLISLGLVKGFFSEELKDVFNFKKTKYLYKENGFKKSLIDLLSLMLIFANSYSIDYEPFSLFEFVYIFFIIAIVYRFIFWGTTRTICKII</sequence>
<evidence type="ECO:0000256" key="1">
    <source>
        <dbReference type="SAM" id="Phobius"/>
    </source>
</evidence>
<organism evidence="2 3">
    <name type="scientific">Sutcliffiella cohnii</name>
    <dbReference type="NCBI Taxonomy" id="33932"/>
    <lineage>
        <taxon>Bacteria</taxon>
        <taxon>Bacillati</taxon>
        <taxon>Bacillota</taxon>
        <taxon>Bacilli</taxon>
        <taxon>Bacillales</taxon>
        <taxon>Bacillaceae</taxon>
        <taxon>Sutcliffiella</taxon>
    </lineage>
</organism>
<reference evidence="2 3" key="1">
    <citation type="submission" date="2016-12" db="EMBL/GenBank/DDBJ databases">
        <title>The whole genome sequencing and assembly of Bacillus cohnii DSM 6307T strain.</title>
        <authorList>
            <person name="Lee Y.-J."/>
            <person name="Yi H."/>
            <person name="Bahn Y.-S."/>
            <person name="Kim J.F."/>
            <person name="Lee D.-W."/>
        </authorList>
    </citation>
    <scope>NUCLEOTIDE SEQUENCE [LARGE SCALE GENOMIC DNA]</scope>
    <source>
        <strain evidence="2 3">DSM 6307</strain>
    </source>
</reference>
<gene>
    <name evidence="2" type="ORF">BC6307_00430</name>
</gene>
<dbReference type="KEGG" id="bcoh:BC6307_00430"/>
<accession>A0A223KKF2</accession>
<keyword evidence="1" id="KW-0472">Membrane</keyword>
<protein>
    <submittedName>
        <fullName evidence="2">Uncharacterized protein</fullName>
    </submittedName>
</protein>
<name>A0A223KKF2_9BACI</name>
<keyword evidence="1" id="KW-1133">Transmembrane helix</keyword>
<evidence type="ECO:0000313" key="3">
    <source>
        <dbReference type="Proteomes" id="UP000215224"/>
    </source>
</evidence>
<dbReference type="Proteomes" id="UP000215224">
    <property type="component" value="Chromosome"/>
</dbReference>
<feature type="transmembrane region" description="Helical" evidence="1">
    <location>
        <begin position="86"/>
        <end position="106"/>
    </location>
</feature>
<evidence type="ECO:0000313" key="2">
    <source>
        <dbReference type="EMBL" id="AST89847.1"/>
    </source>
</evidence>
<keyword evidence="1" id="KW-0812">Transmembrane</keyword>
<keyword evidence="3" id="KW-1185">Reference proteome</keyword>
<dbReference type="AlphaFoldDB" id="A0A223KKF2"/>
<dbReference type="RefSeq" id="WP_066420347.1">
    <property type="nucleotide sequence ID" value="NZ_CP018866.1"/>
</dbReference>
<proteinExistence type="predicted"/>
<dbReference type="EMBL" id="CP018866">
    <property type="protein sequence ID" value="AST89847.1"/>
    <property type="molecule type" value="Genomic_DNA"/>
</dbReference>